<dbReference type="GO" id="GO:0006631">
    <property type="term" value="P:fatty acid metabolic process"/>
    <property type="evidence" value="ECO:0007669"/>
    <property type="project" value="TreeGrafter"/>
</dbReference>
<gene>
    <name evidence="5" type="ORF">FDP41_003780</name>
</gene>
<dbReference type="InterPro" id="IPR000873">
    <property type="entry name" value="AMP-dep_synth/lig_dom"/>
</dbReference>
<dbReference type="RefSeq" id="XP_044561840.1">
    <property type="nucleotide sequence ID" value="XM_044707122.1"/>
</dbReference>
<dbReference type="Gene3D" id="3.30.300.30">
    <property type="match status" value="1"/>
</dbReference>
<dbReference type="AlphaFoldDB" id="A0A6A5BJG4"/>
<dbReference type="PROSITE" id="PS00455">
    <property type="entry name" value="AMP_BINDING"/>
    <property type="match status" value="1"/>
</dbReference>
<feature type="domain" description="AMP-binding enzyme C-terminal" evidence="4">
    <location>
        <begin position="524"/>
        <end position="600"/>
    </location>
</feature>
<evidence type="ECO:0000259" key="4">
    <source>
        <dbReference type="Pfam" id="PF13193"/>
    </source>
</evidence>
<dbReference type="Pfam" id="PF13193">
    <property type="entry name" value="AMP-binding_C"/>
    <property type="match status" value="1"/>
</dbReference>
<dbReference type="Proteomes" id="UP000444721">
    <property type="component" value="Unassembled WGS sequence"/>
</dbReference>
<sequence length="638" mass="73123">MRKGFLSCKPLNFQKSSIFSEGWRRESFIMSVLPWQYQAMTNAYQRRLNHTKYISSLKIFEKALITASRNNNVALVTNEYHQMNDPNPNIHSTTVLTHSYSDLVRDSGIYANMITELYNNSVGETKSEWDVTKSIKILPHSRICFLFDPSYEYVITLWSIWRTNAVAVPLSTSHPTKELKYYIEDCKCDMVIYQPDKNHLLEPLFAELKNVKFIEFDNSILSRNEHQHEVPQVIDLKRNEKDDGCLIIYTSGTTGNPKGVVYTYSNLLNQLDVLVNAWGWNEKDHILHVLPLHHVHGITNALCCALYAGATVQFCKFNPNIVWKKLTNIEKENVEKIGKEINVFMAVPTIYVKLIHLYEELPKDLQEKYSTEIKRMRLMVSGSSALPTPVFSKWQEITSHALLERYGMSEIGMALSNPYTPQSKRKMGMVGFPLPTVQVKIIDFETREEITSPNQPGELLVLGPSVFKEYFNRPEATKKTFTSDGWFITGDTALFDEEGYYKICGRTSVDIIKSGGYKISSLDIERVILGMSKVKECAVVGIHDEEYGERIAAIVVLRHSNDTLTLEELQEFCSKELARYKLPTRLILLQQEIPKNAMGKVSKKPLASLFEQTEAQHKRPHDKHLQHVLHSPHHGGNK</sequence>
<dbReference type="SUPFAM" id="SSF56801">
    <property type="entry name" value="Acetyl-CoA synthetase-like"/>
    <property type="match status" value="1"/>
</dbReference>
<dbReference type="VEuPathDB" id="AmoebaDB:FDP41_003780"/>
<dbReference type="InterPro" id="IPR025110">
    <property type="entry name" value="AMP-bd_C"/>
</dbReference>
<evidence type="ECO:0008006" key="7">
    <source>
        <dbReference type="Google" id="ProtNLM"/>
    </source>
</evidence>
<dbReference type="VEuPathDB" id="AmoebaDB:NF0079250"/>
<dbReference type="Pfam" id="PF00501">
    <property type="entry name" value="AMP-binding"/>
    <property type="match status" value="1"/>
</dbReference>
<dbReference type="OrthoDB" id="2962993at2759"/>
<dbReference type="InterPro" id="IPR042099">
    <property type="entry name" value="ANL_N_sf"/>
</dbReference>
<feature type="domain" description="AMP-dependent synthetase/ligase" evidence="3">
    <location>
        <begin position="137"/>
        <end position="471"/>
    </location>
</feature>
<dbReference type="Gene3D" id="3.40.50.12780">
    <property type="entry name" value="N-terminal domain of ligase-like"/>
    <property type="match status" value="1"/>
</dbReference>
<dbReference type="VEuPathDB" id="AmoebaDB:NfTy_064450"/>
<evidence type="ECO:0000256" key="1">
    <source>
        <dbReference type="ARBA" id="ARBA00006432"/>
    </source>
</evidence>
<evidence type="ECO:0000256" key="2">
    <source>
        <dbReference type="SAM" id="MobiDB-lite"/>
    </source>
</evidence>
<name>A0A6A5BJG4_NAEFO</name>
<reference evidence="5 6" key="1">
    <citation type="journal article" date="2019" name="Sci. Rep.">
        <title>Nanopore sequencing improves the draft genome of the human pathogenic amoeba Naegleria fowleri.</title>
        <authorList>
            <person name="Liechti N."/>
            <person name="Schurch N."/>
            <person name="Bruggmann R."/>
            <person name="Wittwer M."/>
        </authorList>
    </citation>
    <scope>NUCLEOTIDE SEQUENCE [LARGE SCALE GENOMIC DNA]</scope>
    <source>
        <strain evidence="5 6">ATCC 30894</strain>
    </source>
</reference>
<dbReference type="GO" id="GO:0031956">
    <property type="term" value="F:medium-chain fatty acid-CoA ligase activity"/>
    <property type="evidence" value="ECO:0007669"/>
    <property type="project" value="TreeGrafter"/>
</dbReference>
<evidence type="ECO:0000259" key="3">
    <source>
        <dbReference type="Pfam" id="PF00501"/>
    </source>
</evidence>
<comment type="caution">
    <text evidence="5">The sequence shown here is derived from an EMBL/GenBank/DDBJ whole genome shotgun (WGS) entry which is preliminary data.</text>
</comment>
<evidence type="ECO:0000313" key="6">
    <source>
        <dbReference type="Proteomes" id="UP000444721"/>
    </source>
</evidence>
<feature type="region of interest" description="Disordered" evidence="2">
    <location>
        <begin position="612"/>
        <end position="638"/>
    </location>
</feature>
<dbReference type="EMBL" id="VFQX01000035">
    <property type="protein sequence ID" value="KAF0977127.1"/>
    <property type="molecule type" value="Genomic_DNA"/>
</dbReference>
<proteinExistence type="inferred from homology"/>
<comment type="similarity">
    <text evidence="1">Belongs to the ATP-dependent AMP-binding enzyme family.</text>
</comment>
<dbReference type="CDD" id="cd05941">
    <property type="entry name" value="MCS"/>
    <property type="match status" value="1"/>
</dbReference>
<dbReference type="InterPro" id="IPR020845">
    <property type="entry name" value="AMP-binding_CS"/>
</dbReference>
<accession>A0A6A5BJG4</accession>
<dbReference type="PANTHER" id="PTHR43201:SF8">
    <property type="entry name" value="ACYL-COA SYNTHETASE FAMILY MEMBER 3"/>
    <property type="match status" value="1"/>
</dbReference>
<evidence type="ECO:0000313" key="5">
    <source>
        <dbReference type="EMBL" id="KAF0977127.1"/>
    </source>
</evidence>
<dbReference type="InterPro" id="IPR045851">
    <property type="entry name" value="AMP-bd_C_sf"/>
</dbReference>
<dbReference type="OMA" id="IYEYYGM"/>
<organism evidence="5 6">
    <name type="scientific">Naegleria fowleri</name>
    <name type="common">Brain eating amoeba</name>
    <dbReference type="NCBI Taxonomy" id="5763"/>
    <lineage>
        <taxon>Eukaryota</taxon>
        <taxon>Discoba</taxon>
        <taxon>Heterolobosea</taxon>
        <taxon>Tetramitia</taxon>
        <taxon>Eutetramitia</taxon>
        <taxon>Vahlkampfiidae</taxon>
        <taxon>Naegleria</taxon>
    </lineage>
</organism>
<dbReference type="PANTHER" id="PTHR43201">
    <property type="entry name" value="ACYL-COA SYNTHETASE"/>
    <property type="match status" value="1"/>
</dbReference>
<protein>
    <recommendedName>
        <fullName evidence="7">AMP-dependent synthetase/ligase domain-containing protein</fullName>
    </recommendedName>
</protein>
<feature type="compositionally biased region" description="Basic residues" evidence="2">
    <location>
        <begin position="618"/>
        <end position="638"/>
    </location>
</feature>
<dbReference type="GeneID" id="68110998"/>
<keyword evidence="6" id="KW-1185">Reference proteome</keyword>